<dbReference type="AlphaFoldDB" id="A0A401H2A3"/>
<dbReference type="Proteomes" id="UP000287166">
    <property type="component" value="Unassembled WGS sequence"/>
</dbReference>
<keyword evidence="3" id="KW-1185">Reference proteome</keyword>
<dbReference type="RefSeq" id="XP_027619451.1">
    <property type="nucleotide sequence ID" value="XM_027763650.1"/>
</dbReference>
<feature type="compositionally biased region" description="Acidic residues" evidence="1">
    <location>
        <begin position="79"/>
        <end position="88"/>
    </location>
</feature>
<evidence type="ECO:0000313" key="2">
    <source>
        <dbReference type="EMBL" id="GBE88538.1"/>
    </source>
</evidence>
<name>A0A401H2A3_9APHY</name>
<evidence type="ECO:0000313" key="3">
    <source>
        <dbReference type="Proteomes" id="UP000287166"/>
    </source>
</evidence>
<dbReference type="EMBL" id="BFAD01000013">
    <property type="protein sequence ID" value="GBE88538.1"/>
    <property type="molecule type" value="Genomic_DNA"/>
</dbReference>
<reference evidence="2 3" key="1">
    <citation type="journal article" date="2018" name="Sci. Rep.">
        <title>Genome sequence of the cauliflower mushroom Sparassis crispa (Hanabiratake) and its association with beneficial usage.</title>
        <authorList>
            <person name="Kiyama R."/>
            <person name="Furutani Y."/>
            <person name="Kawaguchi K."/>
            <person name="Nakanishi T."/>
        </authorList>
    </citation>
    <scope>NUCLEOTIDE SEQUENCE [LARGE SCALE GENOMIC DNA]</scope>
</reference>
<organism evidence="2 3">
    <name type="scientific">Sparassis crispa</name>
    <dbReference type="NCBI Taxonomy" id="139825"/>
    <lineage>
        <taxon>Eukaryota</taxon>
        <taxon>Fungi</taxon>
        <taxon>Dikarya</taxon>
        <taxon>Basidiomycota</taxon>
        <taxon>Agaricomycotina</taxon>
        <taxon>Agaricomycetes</taxon>
        <taxon>Polyporales</taxon>
        <taxon>Sparassidaceae</taxon>
        <taxon>Sparassis</taxon>
    </lineage>
</organism>
<accession>A0A401H2A3</accession>
<gene>
    <name evidence="2" type="ORF">SCP_1303540</name>
</gene>
<dbReference type="GeneID" id="38785455"/>
<protein>
    <submittedName>
        <fullName evidence="2">Uncharacterized protein</fullName>
    </submittedName>
</protein>
<sequence length="213" mass="22974">MPRNKEPHWKFLKAPNPVEDEEDLESPGDVDYESGYEAEWERTESDVGYSPVCEVRAERFQSTRTSPPELHQGPAPGEDSADSAEPESAEIVGDLGHLLSNNASSEAAAARDGHNANLGSLDKPKPIYPRVFFPPSHPSPRAGHRTTLGSQSSEPPDRVYAKIFSLPARPSLPCTPTSDAVQSIPHAAPAVDPVRIVTSTPTAKVDKPNSPPK</sequence>
<evidence type="ECO:0000256" key="1">
    <source>
        <dbReference type="SAM" id="MobiDB-lite"/>
    </source>
</evidence>
<feature type="region of interest" description="Disordered" evidence="1">
    <location>
        <begin position="1"/>
        <end position="156"/>
    </location>
</feature>
<dbReference type="InParanoid" id="A0A401H2A3"/>
<comment type="caution">
    <text evidence="2">The sequence shown here is derived from an EMBL/GenBank/DDBJ whole genome shotgun (WGS) entry which is preliminary data.</text>
</comment>
<proteinExistence type="predicted"/>
<feature type="compositionally biased region" description="Acidic residues" evidence="1">
    <location>
        <begin position="18"/>
        <end position="38"/>
    </location>
</feature>